<dbReference type="InterPro" id="IPR013320">
    <property type="entry name" value="ConA-like_dom_sf"/>
</dbReference>
<evidence type="ECO:0000313" key="2">
    <source>
        <dbReference type="Proteomes" id="UP000221957"/>
    </source>
</evidence>
<protein>
    <submittedName>
        <fullName evidence="1">Uncharacterized protein</fullName>
    </submittedName>
</protein>
<proteinExistence type="predicted"/>
<keyword evidence="2" id="KW-1185">Reference proteome</keyword>
<dbReference type="Pfam" id="PF13385">
    <property type="entry name" value="Laminin_G_3"/>
    <property type="match status" value="1"/>
</dbReference>
<reference evidence="1 2" key="1">
    <citation type="submission" date="2017-06" db="EMBL/GenBank/DDBJ databases">
        <authorList>
            <person name="Calovich-Benne C.K."/>
            <person name="Green B.Y."/>
            <person name="Gonzales J.C."/>
            <person name="Martinez A.D."/>
            <person name="Suri N."/>
            <person name="Nayek S."/>
            <person name="Bhuiyan S."/>
            <person name="Hughes L.E."/>
            <person name="Garlena R.A."/>
            <person name="Russell D.A."/>
            <person name="Pope W.H."/>
            <person name="Jacobs-Sera D."/>
            <person name="Hendrix R.W."/>
            <person name="Hatfull G.F."/>
        </authorList>
    </citation>
    <scope>NUCLEOTIDE SEQUENCE [LARGE SCALE GENOMIC DNA]</scope>
</reference>
<dbReference type="EMBL" id="MF347637">
    <property type="protein sequence ID" value="ASR77531.1"/>
    <property type="molecule type" value="Genomic_DNA"/>
</dbReference>
<dbReference type="Proteomes" id="UP000221957">
    <property type="component" value="Segment"/>
</dbReference>
<name>A0A222YZ15_9CAUD</name>
<dbReference type="SUPFAM" id="SSF49899">
    <property type="entry name" value="Concanavalin A-like lectins/glucanases"/>
    <property type="match status" value="1"/>
</dbReference>
<sequence>MSYQLQVLTDAPFSYWKLDETGPAFPDSAGSMRTADLVGTITRHPALVTGSGSALVLDNTNHLDMDDPVFNKGYELRQFSLEAWVKPVKVTGEVSVMSHSGIYDGITITPTHIYFRTKYLTAGTCEVSYEYSTGKSFHVVGVHTNAKNSLYVDGVLVAEMDLTDEQQMDSYSFLTSDLIAGQGSGVIALDAPAIYTNSLGAEVIARHYSNGVDVDASEAIAGFNDAIFWNFTDETRNIAIKKVWTTSDDWADAVLTDVAVVDGTIVPNYTQTETESVEDGLIVSVYENTSLPGVWLASLSFNSIPEATVSDARINWVGEGSYTIEYSVDGGNIWLEPSDSGATVLDNESVIDIRVTFDGGIVDDESFVSSIEVVGYLDKYYRGSRSDRTAQMSGTGVVSSSYFEPIEYADVNGLRIITGTINVSLDNSYEGEQEPGDLNVNGFDMWIKPTVGNIFTATGINVSRVGNTIVFSGFSAFTVNGKSVASGDTVFGSDSWYHIAGVFSTPGNYEMSIASSGAIISQMSIIYGSLSLLGLQQMYAAYLGLPGLVVNDVSSVNIVEGSPATNLYAHVWGITAAG</sequence>
<gene>
    <name evidence="1" type="ORF">SEA_PARADIDDLES_41</name>
</gene>
<organism evidence="1 2">
    <name type="scientific">Streptomyces phage Paradiddles</name>
    <dbReference type="NCBI Taxonomy" id="2023993"/>
    <lineage>
        <taxon>Viruses</taxon>
        <taxon>Duplodnaviria</taxon>
        <taxon>Heunggongvirae</taxon>
        <taxon>Uroviricota</taxon>
        <taxon>Caudoviricetes</taxon>
        <taxon>Stanwilliamsviridae</taxon>
        <taxon>Boydwoodruffvirinae</taxon>
        <taxon>Samistivirus</taxon>
        <taxon>Samistivirus paradiddles</taxon>
    </lineage>
</organism>
<accession>A0A222YZ15</accession>
<dbReference type="Gene3D" id="2.60.120.200">
    <property type="match status" value="1"/>
</dbReference>
<evidence type="ECO:0000313" key="1">
    <source>
        <dbReference type="EMBL" id="ASR77531.1"/>
    </source>
</evidence>